<dbReference type="InterPro" id="IPR050471">
    <property type="entry name" value="AB_hydrolase"/>
</dbReference>
<dbReference type="PRINTS" id="PR00111">
    <property type="entry name" value="ABHYDROLASE"/>
</dbReference>
<dbReference type="GO" id="GO:0016787">
    <property type="term" value="F:hydrolase activity"/>
    <property type="evidence" value="ECO:0007669"/>
    <property type="project" value="UniProtKB-KW"/>
</dbReference>
<dbReference type="RefSeq" id="WP_199049299.1">
    <property type="nucleotide sequence ID" value="NZ_JAELXT010000010.1"/>
</dbReference>
<gene>
    <name evidence="2" type="ORF">JAO75_11555</name>
</gene>
<feature type="domain" description="AB hydrolase-1" evidence="1">
    <location>
        <begin position="5"/>
        <end position="223"/>
    </location>
</feature>
<protein>
    <submittedName>
        <fullName evidence="2">Alpha/beta fold hydrolase</fullName>
    </submittedName>
</protein>
<proteinExistence type="predicted"/>
<evidence type="ECO:0000313" key="2">
    <source>
        <dbReference type="EMBL" id="MBJ6126041.1"/>
    </source>
</evidence>
<dbReference type="Pfam" id="PF12697">
    <property type="entry name" value="Abhydrolase_6"/>
    <property type="match status" value="1"/>
</dbReference>
<keyword evidence="3" id="KW-1185">Reference proteome</keyword>
<reference evidence="3" key="1">
    <citation type="submission" date="2020-12" db="EMBL/GenBank/DDBJ databases">
        <title>Hymenobacter sp.</title>
        <authorList>
            <person name="Kim M.K."/>
        </authorList>
    </citation>
    <scope>NUCLEOTIDE SEQUENCE [LARGE SCALE GENOMIC DNA]</scope>
    <source>
        <strain evidence="3">BT325</strain>
    </source>
</reference>
<dbReference type="Gene3D" id="3.40.50.1820">
    <property type="entry name" value="alpha/beta hydrolase"/>
    <property type="match status" value="1"/>
</dbReference>
<dbReference type="EMBL" id="JAELXT010000010">
    <property type="protein sequence ID" value="MBJ6126041.1"/>
    <property type="molecule type" value="Genomic_DNA"/>
</dbReference>
<comment type="caution">
    <text evidence="2">The sequence shown here is derived from an EMBL/GenBank/DDBJ whole genome shotgun (WGS) entry which is preliminary data.</text>
</comment>
<evidence type="ECO:0000259" key="1">
    <source>
        <dbReference type="Pfam" id="PF12697"/>
    </source>
</evidence>
<dbReference type="Proteomes" id="UP000620670">
    <property type="component" value="Unassembled WGS sequence"/>
</dbReference>
<evidence type="ECO:0000313" key="3">
    <source>
        <dbReference type="Proteomes" id="UP000620670"/>
    </source>
</evidence>
<accession>A0ABS0Y158</accession>
<keyword evidence="2" id="KW-0378">Hydrolase</keyword>
<dbReference type="PANTHER" id="PTHR43433">
    <property type="entry name" value="HYDROLASE, ALPHA/BETA FOLD FAMILY PROTEIN"/>
    <property type="match status" value="1"/>
</dbReference>
<dbReference type="PANTHER" id="PTHR43433:SF4">
    <property type="entry name" value="NON-HEME CHLOROPEROXIDASE-RELATED"/>
    <property type="match status" value="1"/>
</dbReference>
<organism evidence="2 3">
    <name type="scientific">Microvirga splendida</name>
    <dbReference type="NCBI Taxonomy" id="2795727"/>
    <lineage>
        <taxon>Bacteria</taxon>
        <taxon>Pseudomonadati</taxon>
        <taxon>Pseudomonadota</taxon>
        <taxon>Alphaproteobacteria</taxon>
        <taxon>Hyphomicrobiales</taxon>
        <taxon>Methylobacteriaceae</taxon>
        <taxon>Microvirga</taxon>
    </lineage>
</organism>
<name>A0ABS0Y158_9HYPH</name>
<dbReference type="InterPro" id="IPR029058">
    <property type="entry name" value="AB_hydrolase_fold"/>
</dbReference>
<sequence>MAETLVLIPGLACTSRLFEPQVAALAGERTILIADHTRDDSIPAIAARLLREAPERFAVAGLSMGGYIALEVMRQAPERVARLALLDTSARPDTVEASQDRERLIALAQAGRFTDIHSKLWPRLVHPAHREDRALQDIVLGMMRETGAEAYARQQRAIMARADSRPNLPGIEVPTLVLVGEGDAITPPEVAREMAEMIEWASLVVVPESGHLSTLEQPERVTQALRLWLNKD</sequence>
<dbReference type="InterPro" id="IPR000073">
    <property type="entry name" value="AB_hydrolase_1"/>
</dbReference>
<dbReference type="SUPFAM" id="SSF53474">
    <property type="entry name" value="alpha/beta-Hydrolases"/>
    <property type="match status" value="1"/>
</dbReference>